<dbReference type="KEGG" id="lacs:H4075_05380"/>
<sequence>MKILKTIVPAIILLLAVFSAKAQRIYYSEPDRDDLRQLKFEVMGKYGSNYLVYKSIRSRHFIAVYDAEMKQKDKIELDFIPDRAINVDVFSNPEHSMVIYQYQKKNVVYCMGVQIDGNGKKIGEPLELDTTQLSIFSDNKIYSTIMSDDKQKLMVFKMKNRQRDDFSIQTVLLSHNLMPLRKSSFNYHLENSREAIADFYLDNDGNFLFSHVTRPASRDYINEAKLVVLPVYADSIKSFKLTLDKVLLDELRIKVDNLNGRYILTSLYSKSKRGNIDGLFTAIINKDLTGTDIEKTIEFDDEFRALAKGDNSAKLAFNDYFLKHLVVKKDGGLLITGENTYGNSRGGGFNRWDNPWMWGNSFYPGNYWGWNPYNNWGWGGYGGWNSPYGFNNSQQTRYYADNIMVISLDKDANMQWNNVIAKAQFDDNTDNMISYQLMNSGAELLFLYNEWSRRSPLLNAQSLDPNGRVNKEPPLKSLDKGYEFMIRFGKQVSAREMIVPCLYRNSFSFARIEF</sequence>
<organism evidence="1 2">
    <name type="scientific">Lacibacter sediminis</name>
    <dbReference type="NCBI Taxonomy" id="2760713"/>
    <lineage>
        <taxon>Bacteria</taxon>
        <taxon>Pseudomonadati</taxon>
        <taxon>Bacteroidota</taxon>
        <taxon>Chitinophagia</taxon>
        <taxon>Chitinophagales</taxon>
        <taxon>Chitinophagaceae</taxon>
        <taxon>Lacibacter</taxon>
    </lineage>
</organism>
<name>A0A7G5XJI1_9BACT</name>
<dbReference type="AlphaFoldDB" id="A0A7G5XJI1"/>
<dbReference type="Proteomes" id="UP000515344">
    <property type="component" value="Chromosome"/>
</dbReference>
<keyword evidence="2" id="KW-1185">Reference proteome</keyword>
<reference evidence="2" key="1">
    <citation type="submission" date="2020-08" db="EMBL/GenBank/DDBJ databases">
        <title>Lacibacter sp. S13-6-6 genome sequencing.</title>
        <authorList>
            <person name="Jin L."/>
        </authorList>
    </citation>
    <scope>NUCLEOTIDE SEQUENCE [LARGE SCALE GENOMIC DNA]</scope>
    <source>
        <strain evidence="2">S13-6-6</strain>
    </source>
</reference>
<evidence type="ECO:0000313" key="1">
    <source>
        <dbReference type="EMBL" id="QNA45634.1"/>
    </source>
</evidence>
<proteinExistence type="predicted"/>
<dbReference type="RefSeq" id="WP_182804861.1">
    <property type="nucleotide sequence ID" value="NZ_CP060007.1"/>
</dbReference>
<accession>A0A7G5XJI1</accession>
<protein>
    <submittedName>
        <fullName evidence="1">Uncharacterized protein</fullName>
    </submittedName>
</protein>
<dbReference type="EMBL" id="CP060007">
    <property type="protein sequence ID" value="QNA45634.1"/>
    <property type="molecule type" value="Genomic_DNA"/>
</dbReference>
<gene>
    <name evidence="1" type="ORF">H4075_05380</name>
</gene>
<evidence type="ECO:0000313" key="2">
    <source>
        <dbReference type="Proteomes" id="UP000515344"/>
    </source>
</evidence>